<organism evidence="2 3">
    <name type="scientific">Rousettus aegyptiacus</name>
    <name type="common">Egyptian fruit bat</name>
    <name type="synonym">Pteropus aegyptiacus</name>
    <dbReference type="NCBI Taxonomy" id="9407"/>
    <lineage>
        <taxon>Eukaryota</taxon>
        <taxon>Metazoa</taxon>
        <taxon>Chordata</taxon>
        <taxon>Craniata</taxon>
        <taxon>Vertebrata</taxon>
        <taxon>Euteleostomi</taxon>
        <taxon>Mammalia</taxon>
        <taxon>Eutheria</taxon>
        <taxon>Laurasiatheria</taxon>
        <taxon>Chiroptera</taxon>
        <taxon>Yinpterochiroptera</taxon>
        <taxon>Pteropodoidea</taxon>
        <taxon>Pteropodidae</taxon>
        <taxon>Rousettinae</taxon>
        <taxon>Rousettus</taxon>
    </lineage>
</organism>
<feature type="region of interest" description="Disordered" evidence="1">
    <location>
        <begin position="132"/>
        <end position="181"/>
    </location>
</feature>
<gene>
    <name evidence="2" type="ORF">HJG63_011544</name>
</gene>
<comment type="caution">
    <text evidence="2">The sequence shown here is derived from an EMBL/GenBank/DDBJ whole genome shotgun (WGS) entry which is preliminary data.</text>
</comment>
<dbReference type="EMBL" id="JACASE010000006">
    <property type="protein sequence ID" value="KAF6456911.1"/>
    <property type="molecule type" value="Genomic_DNA"/>
</dbReference>
<feature type="region of interest" description="Disordered" evidence="1">
    <location>
        <begin position="1"/>
        <end position="27"/>
    </location>
</feature>
<dbReference type="Proteomes" id="UP000593571">
    <property type="component" value="Unassembled WGS sequence"/>
</dbReference>
<proteinExistence type="predicted"/>
<protein>
    <submittedName>
        <fullName evidence="2">Uncharacterized protein</fullName>
    </submittedName>
</protein>
<reference evidence="2 3" key="1">
    <citation type="journal article" date="2020" name="Nature">
        <title>Six reference-quality genomes reveal evolution of bat adaptations.</title>
        <authorList>
            <person name="Jebb D."/>
            <person name="Huang Z."/>
            <person name="Pippel M."/>
            <person name="Hughes G.M."/>
            <person name="Lavrichenko K."/>
            <person name="Devanna P."/>
            <person name="Winkler S."/>
            <person name="Jermiin L.S."/>
            <person name="Skirmuntt E.C."/>
            <person name="Katzourakis A."/>
            <person name="Burkitt-Gray L."/>
            <person name="Ray D.A."/>
            <person name="Sullivan K.A.M."/>
            <person name="Roscito J.G."/>
            <person name="Kirilenko B.M."/>
            <person name="Davalos L.M."/>
            <person name="Corthals A.P."/>
            <person name="Power M.L."/>
            <person name="Jones G."/>
            <person name="Ransome R.D."/>
            <person name="Dechmann D.K.N."/>
            <person name="Locatelli A.G."/>
            <person name="Puechmaille S.J."/>
            <person name="Fedrigo O."/>
            <person name="Jarvis E.D."/>
            <person name="Hiller M."/>
            <person name="Vernes S.C."/>
            <person name="Myers E.W."/>
            <person name="Teeling E.C."/>
        </authorList>
    </citation>
    <scope>NUCLEOTIDE SEQUENCE [LARGE SCALE GENOMIC DNA]</scope>
    <source>
        <strain evidence="2">MRouAeg1</strain>
        <tissue evidence="2">Muscle</tissue>
    </source>
</reference>
<dbReference type="AlphaFoldDB" id="A0A7J8GAS3"/>
<sequence>MSTCARAAESKALDPSRTSQSRGPKPIRSAVYHTTQNLVLRTSFVLLTKLPLGRSSRGHSSSLFHLASVRQLKGWCLEPSEGSSRCLRLKASNSRCWSSWGPSIASLHLYVASLQGNQTYYTLAQNSQGTWWRERGRQREGERERETEREREKGGREGEREGGREGGGESSCTRWKLDRFL</sequence>
<feature type="compositionally biased region" description="Basic and acidic residues" evidence="1">
    <location>
        <begin position="132"/>
        <end position="167"/>
    </location>
</feature>
<keyword evidence="3" id="KW-1185">Reference proteome</keyword>
<name>A0A7J8GAS3_ROUAE</name>
<evidence type="ECO:0000313" key="2">
    <source>
        <dbReference type="EMBL" id="KAF6456911.1"/>
    </source>
</evidence>
<evidence type="ECO:0000256" key="1">
    <source>
        <dbReference type="SAM" id="MobiDB-lite"/>
    </source>
</evidence>
<accession>A0A7J8GAS3</accession>
<evidence type="ECO:0000313" key="3">
    <source>
        <dbReference type="Proteomes" id="UP000593571"/>
    </source>
</evidence>